<reference evidence="4" key="1">
    <citation type="submission" date="2025-08" db="UniProtKB">
        <authorList>
            <consortium name="RefSeq"/>
        </authorList>
    </citation>
    <scope>IDENTIFICATION</scope>
    <source>
        <tissue evidence="4">Muscle</tissue>
    </source>
</reference>
<evidence type="ECO:0000313" key="4">
    <source>
        <dbReference type="RefSeq" id="XP_013783069.1"/>
    </source>
</evidence>
<dbReference type="InterPro" id="IPR032190">
    <property type="entry name" value="NPC1_N"/>
</dbReference>
<keyword evidence="1" id="KW-0732">Signal</keyword>
<protein>
    <submittedName>
        <fullName evidence="4">Niemann-Pick C1 protein-like isoform X1</fullName>
    </submittedName>
</protein>
<evidence type="ECO:0000256" key="1">
    <source>
        <dbReference type="SAM" id="SignalP"/>
    </source>
</evidence>
<dbReference type="Pfam" id="PF16414">
    <property type="entry name" value="NPC1_N"/>
    <property type="match status" value="1"/>
</dbReference>
<feature type="signal peptide" evidence="1">
    <location>
        <begin position="1"/>
        <end position="21"/>
    </location>
</feature>
<feature type="chain" id="PRO_5045670167" evidence="1">
    <location>
        <begin position="22"/>
        <end position="255"/>
    </location>
</feature>
<evidence type="ECO:0000313" key="3">
    <source>
        <dbReference type="Proteomes" id="UP000694941"/>
    </source>
</evidence>
<dbReference type="PANTHER" id="PTHR45727:SF2">
    <property type="entry name" value="NPC INTRACELLULAR CHOLESTEROL TRANSPORTER 1"/>
    <property type="match status" value="1"/>
</dbReference>
<dbReference type="Proteomes" id="UP000694941">
    <property type="component" value="Unplaced"/>
</dbReference>
<evidence type="ECO:0000259" key="2">
    <source>
        <dbReference type="Pfam" id="PF16414"/>
    </source>
</evidence>
<dbReference type="GeneID" id="106467281"/>
<name>A0ABM1BJ77_LIMPO</name>
<feature type="domain" description="Niemann-Pick C1 N-terminal" evidence="2">
    <location>
        <begin position="25"/>
        <end position="253"/>
    </location>
</feature>
<gene>
    <name evidence="4" type="primary">LOC106467281</name>
</gene>
<organism evidence="3 4">
    <name type="scientific">Limulus polyphemus</name>
    <name type="common">Atlantic horseshoe crab</name>
    <dbReference type="NCBI Taxonomy" id="6850"/>
    <lineage>
        <taxon>Eukaryota</taxon>
        <taxon>Metazoa</taxon>
        <taxon>Ecdysozoa</taxon>
        <taxon>Arthropoda</taxon>
        <taxon>Chelicerata</taxon>
        <taxon>Merostomata</taxon>
        <taxon>Xiphosura</taxon>
        <taxon>Limulidae</taxon>
        <taxon>Limulus</taxon>
    </lineage>
</organism>
<keyword evidence="3" id="KW-1185">Reference proteome</keyword>
<sequence>MFYRICFVLLTCFSSSVWVNAEQDGHCVMYDQCGRGRYGHLNCYYNGSAQQLNDEETVKMLRELCPEFHDDKPFTCCTKSQVEKLVKDLKLPRRLGFGNCPSCVRNFQKNFCQLTCSPYQSRFLRVTKTIMNDDGEAMVEELEYLMSFKYAQELFTSCENVEGIFPGKSLLKEMFCGKWEKDCSPQRWLDFMGSTPENSGFAPFQINYVLHNETEVQIDGHLFFPMNEKTTKCSEPSELQEEICQCKDCPDACTL</sequence>
<dbReference type="PANTHER" id="PTHR45727">
    <property type="entry name" value="NPC INTRACELLULAR CHOLESTEROL TRANSPORTER 1"/>
    <property type="match status" value="1"/>
</dbReference>
<proteinExistence type="predicted"/>
<dbReference type="RefSeq" id="XP_013783069.1">
    <property type="nucleotide sequence ID" value="XM_013927615.2"/>
</dbReference>
<accession>A0ABM1BJ77</accession>